<dbReference type="InterPro" id="IPR022212">
    <property type="entry name" value="DUF3741"/>
</dbReference>
<feature type="compositionally biased region" description="Polar residues" evidence="1">
    <location>
        <begin position="129"/>
        <end position="147"/>
    </location>
</feature>
<sequence>MGKNLDHKHSNISIKNSHPGCMWGILHVLHYHRWHRVKKMLPHKRHGCGRHCVGVGNPESNINVAKASKMQHIDAKMDNSLIEKKATEPSPVTKSSVKSRIKALIAEEKSKRRSRHRRSSSYPEQSSSHPAQTQQTHTNSIHHLEPSNTDPIAEVALNDENPIIVHQDNENSSAASTLELDQLQSKVCEEPIASSEKCDLCATMLAMNYLRRSQVGEHGKQPVEKYTLLQDKLNRTRQDLLEQKLIYAKEPSKDVSLHESKQFLGALNMFNKNKELFLKILQYPSSPLAHSFHGRRALNSNIGLTKSVSFPLAGSGRRGVGPSKLKDKQETESWADGKEKLQVGSRAEKLVELESTEDRCEYSVPVKAEHRVDGIPKPHLVMPGSFDNSSPGSPHRLKNQHENKMVIKRFKNLKQKIKHAIRESRKERHRITMDAVLHKIPHGRKLSKDVKKEMDDLWKEPAMDRCSRYSPGSSCESNQSVPALAKDGLGHIRRTSSFNKSLDRYCQLYESSFNREAKHHISERLKLRTEETPSPVWNAPKSLGRILSLPDLRSFSCLHEGSPDAMSTGTPSRTVVNSTVSRGSSGFDEQKTLGLSMGSENETLMDTPLESGSQENSEVGVSYPVTKDEVGSTSLTSDEAINQVGQTLDILCNFTTGESVSHNEHEIRPTAGTAAKLAGPSPISVLDSNFQEDITSPAKFSISEDSGLKPTCLLFDGVEYLDSLANEQHEEGMDSLTVAKSRVNLEEIETSIKQFNSDFPHFLVDAKDIWEFNYVRDVLEQSGFSSNELLGTWHSADQPMDPSVFDEVEGCLLPEPNCSENEEGGNCNHLLLFDLINEILLEIHERSFTYWPMSLSSCSHIRPMPVGYHVLEEVWANISCYLSWRPNVEPSLDDAVSRDLAKGDGWMNVQFDAECVGLELEDMIFDDLLDELIWT</sequence>
<feature type="region of interest" description="Disordered" evidence="1">
    <location>
        <begin position="313"/>
        <end position="338"/>
    </location>
</feature>
<dbReference type="InterPro" id="IPR044257">
    <property type="entry name" value="TRM32-like"/>
</dbReference>
<evidence type="ECO:0000259" key="3">
    <source>
        <dbReference type="Pfam" id="PF14309"/>
    </source>
</evidence>
<feature type="domain" description="DUF4378" evidence="3">
    <location>
        <begin position="771"/>
        <end position="931"/>
    </location>
</feature>
<dbReference type="PANTHER" id="PTHR47071:SF9">
    <property type="entry name" value="TRM32-LIKE PROTEIN (DUF3741)"/>
    <property type="match status" value="1"/>
</dbReference>
<proteinExistence type="predicted"/>
<evidence type="ECO:0008006" key="5">
    <source>
        <dbReference type="Google" id="ProtNLM"/>
    </source>
</evidence>
<dbReference type="AlphaFoldDB" id="A0A5B7CB97"/>
<evidence type="ECO:0000256" key="1">
    <source>
        <dbReference type="SAM" id="MobiDB-lite"/>
    </source>
</evidence>
<accession>A0A5B7CB97</accession>
<protein>
    <recommendedName>
        <fullName evidence="5">DUF4378 domain-containing protein</fullName>
    </recommendedName>
</protein>
<feature type="compositionally biased region" description="Basic and acidic residues" evidence="1">
    <location>
        <begin position="324"/>
        <end position="338"/>
    </location>
</feature>
<reference evidence="4" key="1">
    <citation type="submission" date="2019-08" db="EMBL/GenBank/DDBJ databases">
        <title>Reference gene set and small RNA set construction with multiple tissues from Davidia involucrata Baill.</title>
        <authorList>
            <person name="Yang H."/>
            <person name="Zhou C."/>
            <person name="Li G."/>
            <person name="Wang J."/>
            <person name="Gao P."/>
            <person name="Wang M."/>
            <person name="Wang R."/>
            <person name="Zhao Y."/>
        </authorList>
    </citation>
    <scope>NUCLEOTIDE SEQUENCE</scope>
    <source>
        <tissue evidence="4">Mixed with DoveR01_LX</tissue>
    </source>
</reference>
<dbReference type="Pfam" id="PF14309">
    <property type="entry name" value="DUF4378"/>
    <property type="match status" value="1"/>
</dbReference>
<dbReference type="PANTHER" id="PTHR47071">
    <property type="entry name" value="PROTEIN TRM32"/>
    <property type="match status" value="1"/>
</dbReference>
<feature type="region of interest" description="Disordered" evidence="1">
    <location>
        <begin position="562"/>
        <end position="591"/>
    </location>
</feature>
<feature type="region of interest" description="Disordered" evidence="1">
    <location>
        <begin position="105"/>
        <end position="147"/>
    </location>
</feature>
<feature type="domain" description="DUF3741" evidence="2">
    <location>
        <begin position="242"/>
        <end position="286"/>
    </location>
</feature>
<dbReference type="InterPro" id="IPR025486">
    <property type="entry name" value="DUF4378"/>
</dbReference>
<organism evidence="4">
    <name type="scientific">Davidia involucrata</name>
    <name type="common">Dove tree</name>
    <dbReference type="NCBI Taxonomy" id="16924"/>
    <lineage>
        <taxon>Eukaryota</taxon>
        <taxon>Viridiplantae</taxon>
        <taxon>Streptophyta</taxon>
        <taxon>Embryophyta</taxon>
        <taxon>Tracheophyta</taxon>
        <taxon>Spermatophyta</taxon>
        <taxon>Magnoliopsida</taxon>
        <taxon>eudicotyledons</taxon>
        <taxon>Gunneridae</taxon>
        <taxon>Pentapetalae</taxon>
        <taxon>asterids</taxon>
        <taxon>Cornales</taxon>
        <taxon>Nyssaceae</taxon>
        <taxon>Davidia</taxon>
    </lineage>
</organism>
<dbReference type="Pfam" id="PF12552">
    <property type="entry name" value="DUF3741"/>
    <property type="match status" value="1"/>
</dbReference>
<name>A0A5B7CB97_DAVIN</name>
<evidence type="ECO:0000313" key="4">
    <source>
        <dbReference type="EMBL" id="MPA78459.1"/>
    </source>
</evidence>
<feature type="compositionally biased region" description="Polar residues" evidence="1">
    <location>
        <begin position="565"/>
        <end position="584"/>
    </location>
</feature>
<gene>
    <name evidence="4" type="ORF">Din_047900</name>
</gene>
<dbReference type="EMBL" id="GHES01047900">
    <property type="protein sequence ID" value="MPA78459.1"/>
    <property type="molecule type" value="Transcribed_RNA"/>
</dbReference>
<evidence type="ECO:0000259" key="2">
    <source>
        <dbReference type="Pfam" id="PF12552"/>
    </source>
</evidence>